<dbReference type="EMBL" id="JX297815">
    <property type="protein sequence ID" value="AFS65341.1"/>
    <property type="molecule type" value="Viral_cRNA"/>
</dbReference>
<dbReference type="KEGG" id="vg:40524787"/>
<accession>K0A197</accession>
<dbReference type="Proteomes" id="UP000237522">
    <property type="component" value="Segment"/>
</dbReference>
<evidence type="ECO:0000313" key="1">
    <source>
        <dbReference type="EMBL" id="AFS65341.1"/>
    </source>
</evidence>
<reference evidence="1 2" key="1">
    <citation type="journal article" date="2012" name="PLoS Pathog.">
        <title>A Novel Rhabdovirus Associated with Acute Hemorrhagic Fever in Central Africa.</title>
        <authorList>
            <person name="Grard G."/>
            <person name="Fair J.N."/>
            <person name="Lee D."/>
            <person name="Slikas E."/>
            <person name="Steffen I."/>
            <person name="Muyembe J.J."/>
            <person name="Sittler T."/>
            <person name="Veeraraghavan N."/>
            <person name="Ruby J.G."/>
            <person name="Wang C."/>
            <person name="Makuwa M."/>
            <person name="Mulembakani P."/>
            <person name="Tesh R.B."/>
            <person name="Mazet J."/>
            <person name="Rimoin A.W."/>
            <person name="Taylor T."/>
            <person name="Schneider B.S."/>
            <person name="Simmons G."/>
            <person name="Delwart E."/>
            <person name="Wolfe N.D."/>
            <person name="Chiu C.Y."/>
            <person name="Leroy E.M."/>
        </authorList>
    </citation>
    <scope>NUCLEOTIDE SEQUENCE [LARGE SCALE GENOMIC DNA]</scope>
    <source>
        <strain evidence="1">BASV-1</strain>
    </source>
</reference>
<name>K0A197_9RHAB</name>
<evidence type="ECO:0000313" key="2">
    <source>
        <dbReference type="Proteomes" id="UP000237522"/>
    </source>
</evidence>
<proteinExistence type="predicted"/>
<sequence length="171" mass="19885">MQSSKKQSTELTKMDKISPSYYQVTLKIQSSGSSNDCISRERFYHKIMRRFNPRHHALGIYLGGEIIMQMIEENISYIPSNKCWKVSGLFSLRLKNLDLLQTTGRTSFTIIDKHIFSADLIISGYIEYQKVMRHEWELGAKKFVINSISGHPNLKVREDSLGNKYLKYKDI</sequence>
<keyword evidence="2" id="KW-1185">Reference proteome</keyword>
<dbReference type="GeneID" id="40524787"/>
<organism evidence="1 2">
    <name type="scientific">Tibrovirus congo</name>
    <dbReference type="NCBI Taxonomy" id="1987017"/>
    <lineage>
        <taxon>Viruses</taxon>
        <taxon>Riboviria</taxon>
        <taxon>Orthornavirae</taxon>
        <taxon>Negarnaviricota</taxon>
        <taxon>Haploviricotina</taxon>
        <taxon>Monjiviricetes</taxon>
        <taxon>Mononegavirales</taxon>
        <taxon>Rhabdoviridae</taxon>
        <taxon>Alpharhabdovirinae</taxon>
        <taxon>Tibrovirus</taxon>
    </lineage>
</organism>
<protein>
    <submittedName>
        <fullName evidence="1">U2 protein</fullName>
    </submittedName>
</protein>
<dbReference type="RefSeq" id="YP_009664716.1">
    <property type="nucleotide sequence ID" value="NC_043067.1"/>
</dbReference>